<evidence type="ECO:0000313" key="6">
    <source>
        <dbReference type="Proteomes" id="UP000078224"/>
    </source>
</evidence>
<dbReference type="Proteomes" id="UP000078224">
    <property type="component" value="Unassembled WGS sequence"/>
</dbReference>
<keyword evidence="6" id="KW-1185">Reference proteome</keyword>
<evidence type="ECO:0000313" key="5">
    <source>
        <dbReference type="EMBL" id="OAT51263.1"/>
    </source>
</evidence>
<sequence length="222" mass="25113">MLHSYDYDVITGKHDYIPNKGDISFTNNGSKTSWSPSSWKGFPIEKNPVYPDQCALDYFQTRLKNHPPLVLASEIRSFKKTLSLATNGKAFILQGGDCAESFDNCKSTVIRDLIYTFNQMSGLIHQSTKLPIIQIGRIAGQYAKPRSSPFETKEGIELPSYRGEIINGLDFTEKSRTPDPQRMLNAYHYSSATMNLIRAINSSEHPEYQYKLNIKVYPGSTE</sequence>
<gene>
    <name evidence="5" type="ORF">M998_2199</name>
</gene>
<dbReference type="AlphaFoldDB" id="A0A1B7JTN1"/>
<keyword evidence="3" id="KW-0104">Cadmium</keyword>
<feature type="binding site" evidence="3">
    <location>
        <position position="137"/>
    </location>
    <ligand>
        <name>phosphoenolpyruvate</name>
        <dbReference type="ChEBI" id="CHEBI:58702"/>
    </ligand>
</feature>
<dbReference type="PANTHER" id="PTHR21337:SF0">
    <property type="entry name" value="PHOSPHO-2-DEHYDRO-3-DEOXYHEPTONATE ALDOLASE"/>
    <property type="match status" value="1"/>
</dbReference>
<dbReference type="GO" id="GO:0003849">
    <property type="term" value="F:3-deoxy-7-phosphoheptulonate synthase activity"/>
    <property type="evidence" value="ECO:0007669"/>
    <property type="project" value="UniProtKB-EC"/>
</dbReference>
<reference evidence="5 6" key="1">
    <citation type="submission" date="2016-04" db="EMBL/GenBank/DDBJ databases">
        <title>ATOL: Assembling a taxonomically balanced genome-scale reconstruction of the evolutionary history of the Enterobacteriaceae.</title>
        <authorList>
            <person name="Plunkett G.III."/>
            <person name="Neeno-Eckwall E.C."/>
            <person name="Glasner J.D."/>
            <person name="Perna N.T."/>
        </authorList>
    </citation>
    <scope>NUCLEOTIDE SEQUENCE [LARGE SCALE GENOMIC DNA]</scope>
    <source>
        <strain evidence="5 6">ATCC 35613</strain>
    </source>
</reference>
<comment type="catalytic activity">
    <reaction evidence="4">
        <text>D-erythrose 4-phosphate + phosphoenolpyruvate + H2O = 7-phospho-2-dehydro-3-deoxy-D-arabino-heptonate + phosphate</text>
        <dbReference type="Rhea" id="RHEA:14717"/>
        <dbReference type="ChEBI" id="CHEBI:15377"/>
        <dbReference type="ChEBI" id="CHEBI:16897"/>
        <dbReference type="ChEBI" id="CHEBI:43474"/>
        <dbReference type="ChEBI" id="CHEBI:58394"/>
        <dbReference type="ChEBI" id="CHEBI:58702"/>
        <dbReference type="EC" id="2.5.1.54"/>
    </reaction>
</comment>
<comment type="cofactor">
    <cofactor evidence="3">
        <name>Mn(2+)</name>
        <dbReference type="ChEBI" id="CHEBI:29035"/>
    </cofactor>
    <cofactor evidence="3">
        <name>Co(2+)</name>
        <dbReference type="ChEBI" id="CHEBI:48828"/>
    </cofactor>
    <cofactor evidence="3">
        <name>Cd(2+)</name>
        <dbReference type="ChEBI" id="CHEBI:48775"/>
    </cofactor>
    <text evidence="3">Binds 1 divalent cation per subunit. The enzyme is active with manganese, cobalt or cadmium ions.</text>
</comment>
<dbReference type="InterPro" id="IPR013785">
    <property type="entry name" value="Aldolase_TIM"/>
</dbReference>
<dbReference type="SUPFAM" id="SSF51569">
    <property type="entry name" value="Aldolase"/>
    <property type="match status" value="1"/>
</dbReference>
<dbReference type="InterPro" id="IPR002480">
    <property type="entry name" value="DAHP_synth_2"/>
</dbReference>
<organism evidence="5 6">
    <name type="scientific">Providencia heimbachae ATCC 35613</name>
    <dbReference type="NCBI Taxonomy" id="1354272"/>
    <lineage>
        <taxon>Bacteria</taxon>
        <taxon>Pseudomonadati</taxon>
        <taxon>Pseudomonadota</taxon>
        <taxon>Gammaproteobacteria</taxon>
        <taxon>Enterobacterales</taxon>
        <taxon>Morganellaceae</taxon>
        <taxon>Providencia</taxon>
    </lineage>
</organism>
<evidence type="ECO:0000256" key="4">
    <source>
        <dbReference type="RuleBase" id="RU363071"/>
    </source>
</evidence>
<keyword evidence="3" id="KW-0464">Manganese</keyword>
<accession>A0A1B7JTN1</accession>
<comment type="caution">
    <text evidence="5">The sequence shown here is derived from an EMBL/GenBank/DDBJ whole genome shotgun (WGS) entry which is preliminary data.</text>
</comment>
<dbReference type="GO" id="GO:0009073">
    <property type="term" value="P:aromatic amino acid family biosynthetic process"/>
    <property type="evidence" value="ECO:0007669"/>
    <property type="project" value="InterPro"/>
</dbReference>
<dbReference type="PATRIC" id="fig|1354272.4.peg.2236"/>
<dbReference type="PANTHER" id="PTHR21337">
    <property type="entry name" value="PHOSPHO-2-DEHYDRO-3-DEOXYHEPTONATE ALDOLASE 1, 2"/>
    <property type="match status" value="1"/>
</dbReference>
<evidence type="ECO:0000256" key="2">
    <source>
        <dbReference type="ARBA" id="ARBA00022679"/>
    </source>
</evidence>
<comment type="similarity">
    <text evidence="1 4">Belongs to the class-II DAHP synthase family.</text>
</comment>
<dbReference type="Pfam" id="PF01474">
    <property type="entry name" value="DAHP_synth_2"/>
    <property type="match status" value="1"/>
</dbReference>
<keyword evidence="3" id="KW-0170">Cobalt</keyword>
<evidence type="ECO:0000256" key="1">
    <source>
        <dbReference type="ARBA" id="ARBA00008911"/>
    </source>
</evidence>
<feature type="binding site" evidence="3">
    <location>
        <position position="98"/>
    </location>
    <ligand>
        <name>Mn(2+)</name>
        <dbReference type="ChEBI" id="CHEBI:29035"/>
    </ligand>
</feature>
<dbReference type="EC" id="2.5.1.54" evidence="4"/>
<dbReference type="EMBL" id="LXEW01000032">
    <property type="protein sequence ID" value="OAT51263.1"/>
    <property type="molecule type" value="Genomic_DNA"/>
</dbReference>
<dbReference type="Gene3D" id="3.20.20.70">
    <property type="entry name" value="Aldolase class I"/>
    <property type="match status" value="1"/>
</dbReference>
<protein>
    <recommendedName>
        <fullName evidence="4">Phospho-2-dehydro-3-deoxyheptonate aldolase</fullName>
        <ecNumber evidence="4">2.5.1.54</ecNumber>
    </recommendedName>
</protein>
<name>A0A1B7JTN1_9GAMM</name>
<keyword evidence="2 4" id="KW-0808">Transferase</keyword>
<proteinExistence type="inferred from homology"/>
<evidence type="ECO:0000256" key="3">
    <source>
        <dbReference type="PIRSR" id="PIRSR602480-1"/>
    </source>
</evidence>